<sequence>MAALPSSNANLAIHLCDRALTPLISSSSQSEGPSPSSKQSQHSSSSPSQAEALATLSSTAIAAYDTASRLQLGLPQRIMISTGPPSSSGPVILHSYLNPAVTPRQRAAAARGIVQSARDELRPLTATTVDSDPDEPEEEGTLVNGVGGREDDAKDIDDDDGEEDPSVAPLLIASVVAPKTEDTTDARRAAAKLEKMGKEFQRVWTMEQEEGRKIGGAAGDDA</sequence>
<protein>
    <submittedName>
        <fullName evidence="2">Uncharacterized protein</fullName>
    </submittedName>
</protein>
<feature type="compositionally biased region" description="Low complexity" evidence="1">
    <location>
        <begin position="25"/>
        <end position="52"/>
    </location>
</feature>
<name>A0ABR4PGP6_9HELO</name>
<comment type="caution">
    <text evidence="2">The sequence shown here is derived from an EMBL/GenBank/DDBJ whole genome shotgun (WGS) entry which is preliminary data.</text>
</comment>
<organism evidence="2 3">
    <name type="scientific">Phlyctema vagabunda</name>
    <dbReference type="NCBI Taxonomy" id="108571"/>
    <lineage>
        <taxon>Eukaryota</taxon>
        <taxon>Fungi</taxon>
        <taxon>Dikarya</taxon>
        <taxon>Ascomycota</taxon>
        <taxon>Pezizomycotina</taxon>
        <taxon>Leotiomycetes</taxon>
        <taxon>Helotiales</taxon>
        <taxon>Dermateaceae</taxon>
        <taxon>Phlyctema</taxon>
    </lineage>
</organism>
<proteinExistence type="predicted"/>
<reference evidence="2 3" key="1">
    <citation type="submission" date="2024-06" db="EMBL/GenBank/DDBJ databases">
        <title>Complete genome of Phlyctema vagabunda strain 19-DSS-EL-015.</title>
        <authorList>
            <person name="Fiorenzani C."/>
        </authorList>
    </citation>
    <scope>NUCLEOTIDE SEQUENCE [LARGE SCALE GENOMIC DNA]</scope>
    <source>
        <strain evidence="2 3">19-DSS-EL-015</strain>
    </source>
</reference>
<dbReference type="InterPro" id="IPR035186">
    <property type="entry name" value="DUF5308"/>
</dbReference>
<accession>A0ABR4PGP6</accession>
<feature type="compositionally biased region" description="Acidic residues" evidence="1">
    <location>
        <begin position="131"/>
        <end position="140"/>
    </location>
</feature>
<evidence type="ECO:0000313" key="2">
    <source>
        <dbReference type="EMBL" id="KAL3422493.1"/>
    </source>
</evidence>
<evidence type="ECO:0000313" key="3">
    <source>
        <dbReference type="Proteomes" id="UP001629113"/>
    </source>
</evidence>
<gene>
    <name evidence="2" type="ORF">PVAG01_06649</name>
</gene>
<keyword evidence="3" id="KW-1185">Reference proteome</keyword>
<evidence type="ECO:0000256" key="1">
    <source>
        <dbReference type="SAM" id="MobiDB-lite"/>
    </source>
</evidence>
<feature type="region of interest" description="Disordered" evidence="1">
    <location>
        <begin position="24"/>
        <end position="52"/>
    </location>
</feature>
<dbReference type="EMBL" id="JBFCZG010000005">
    <property type="protein sequence ID" value="KAL3422493.1"/>
    <property type="molecule type" value="Genomic_DNA"/>
</dbReference>
<feature type="compositionally biased region" description="Acidic residues" evidence="1">
    <location>
        <begin position="153"/>
        <end position="165"/>
    </location>
</feature>
<dbReference type="Proteomes" id="UP001629113">
    <property type="component" value="Unassembled WGS sequence"/>
</dbReference>
<feature type="region of interest" description="Disordered" evidence="1">
    <location>
        <begin position="123"/>
        <end position="167"/>
    </location>
</feature>
<dbReference type="Pfam" id="PF17233">
    <property type="entry name" value="DUF5308"/>
    <property type="match status" value="1"/>
</dbReference>